<evidence type="ECO:0000259" key="1">
    <source>
        <dbReference type="SMART" id="SM00829"/>
    </source>
</evidence>
<keyword evidence="3" id="KW-1185">Reference proteome</keyword>
<dbReference type="InterPro" id="IPR013154">
    <property type="entry name" value="ADH-like_N"/>
</dbReference>
<name>A0A6P0URA0_9FLAO</name>
<evidence type="ECO:0000313" key="3">
    <source>
        <dbReference type="Proteomes" id="UP000468581"/>
    </source>
</evidence>
<dbReference type="Proteomes" id="UP000468581">
    <property type="component" value="Unassembled WGS sequence"/>
</dbReference>
<dbReference type="RefSeq" id="WP_163608342.1">
    <property type="nucleotide sequence ID" value="NZ_JAABOO010000004.1"/>
</dbReference>
<dbReference type="SUPFAM" id="SSF51735">
    <property type="entry name" value="NAD(P)-binding Rossmann-fold domains"/>
    <property type="match status" value="1"/>
</dbReference>
<feature type="domain" description="Enoyl reductase (ER)" evidence="1">
    <location>
        <begin position="10"/>
        <end position="317"/>
    </location>
</feature>
<protein>
    <submittedName>
        <fullName evidence="2">Zinc-binding dehydrogenase</fullName>
    </submittedName>
</protein>
<dbReference type="Pfam" id="PF08240">
    <property type="entry name" value="ADH_N"/>
    <property type="match status" value="1"/>
</dbReference>
<evidence type="ECO:0000313" key="2">
    <source>
        <dbReference type="EMBL" id="NER15040.1"/>
    </source>
</evidence>
<sequence>MKAIVFDQYGPPEVLQLKEVKKPVPKEHQVLIRVHATTVTAGDCEIRAFKFPLLYWLPLRLMFGFFKPRIKVLGQELAGVIEAVGNKVNGFKTGDPVFAATTVRMGAYAEYICLPGNATIALKPEEVSFDKAAIIPTGGLNALHYLRKADPKKGEKILIIGGGGNFGSFAIQLAKYFGLEVTAVDSAEKLEMMRSIGADHVIDYSREDCTEKQETYDIIFDLVGKSSFSACIRALKVKGRYIMATPVLSKVIKGMFLKDKKVISQLAKYKVEDLDYLAQLMEEGKIKAVIDRSYPLEQTAEAHRYVESGYKKGNIAIDLKHLIQKKQ</sequence>
<dbReference type="SUPFAM" id="SSF50129">
    <property type="entry name" value="GroES-like"/>
    <property type="match status" value="1"/>
</dbReference>
<accession>A0A6P0URA0</accession>
<dbReference type="PANTHER" id="PTHR43482">
    <property type="entry name" value="PROTEIN AST1-RELATED"/>
    <property type="match status" value="1"/>
</dbReference>
<dbReference type="CDD" id="cd08267">
    <property type="entry name" value="MDR1"/>
    <property type="match status" value="1"/>
</dbReference>
<dbReference type="PANTHER" id="PTHR43482:SF1">
    <property type="entry name" value="PROTEIN AST1-RELATED"/>
    <property type="match status" value="1"/>
</dbReference>
<gene>
    <name evidence="2" type="ORF">GWK08_16410</name>
</gene>
<dbReference type="AlphaFoldDB" id="A0A6P0URA0"/>
<reference evidence="2 3" key="1">
    <citation type="submission" date="2020-01" db="EMBL/GenBank/DDBJ databases">
        <title>Leptobacterium flavescens.</title>
        <authorList>
            <person name="Wang G."/>
        </authorList>
    </citation>
    <scope>NUCLEOTIDE SEQUENCE [LARGE SCALE GENOMIC DNA]</scope>
    <source>
        <strain evidence="2 3">KCTC 22160</strain>
    </source>
</reference>
<organism evidence="2 3">
    <name type="scientific">Leptobacterium flavescens</name>
    <dbReference type="NCBI Taxonomy" id="472055"/>
    <lineage>
        <taxon>Bacteria</taxon>
        <taxon>Pseudomonadati</taxon>
        <taxon>Bacteroidota</taxon>
        <taxon>Flavobacteriia</taxon>
        <taxon>Flavobacteriales</taxon>
        <taxon>Flavobacteriaceae</taxon>
        <taxon>Leptobacterium</taxon>
    </lineage>
</organism>
<dbReference type="InterPro" id="IPR011032">
    <property type="entry name" value="GroES-like_sf"/>
</dbReference>
<dbReference type="SMART" id="SM00829">
    <property type="entry name" value="PKS_ER"/>
    <property type="match status" value="1"/>
</dbReference>
<dbReference type="EMBL" id="JAABOO010000004">
    <property type="protein sequence ID" value="NER15040.1"/>
    <property type="molecule type" value="Genomic_DNA"/>
</dbReference>
<dbReference type="GO" id="GO:0016491">
    <property type="term" value="F:oxidoreductase activity"/>
    <property type="evidence" value="ECO:0007669"/>
    <property type="project" value="InterPro"/>
</dbReference>
<dbReference type="Gene3D" id="3.90.180.10">
    <property type="entry name" value="Medium-chain alcohol dehydrogenases, catalytic domain"/>
    <property type="match status" value="1"/>
</dbReference>
<dbReference type="InterPro" id="IPR036291">
    <property type="entry name" value="NAD(P)-bd_dom_sf"/>
</dbReference>
<dbReference type="Pfam" id="PF13602">
    <property type="entry name" value="ADH_zinc_N_2"/>
    <property type="match status" value="1"/>
</dbReference>
<proteinExistence type="predicted"/>
<dbReference type="InterPro" id="IPR020843">
    <property type="entry name" value="ER"/>
</dbReference>
<comment type="caution">
    <text evidence="2">The sequence shown here is derived from an EMBL/GenBank/DDBJ whole genome shotgun (WGS) entry which is preliminary data.</text>
</comment>
<dbReference type="Gene3D" id="3.40.50.720">
    <property type="entry name" value="NAD(P)-binding Rossmann-like Domain"/>
    <property type="match status" value="1"/>
</dbReference>
<dbReference type="InterPro" id="IPR052585">
    <property type="entry name" value="Lipid_raft_assoc_Zn_ADH"/>
</dbReference>